<evidence type="ECO:0000256" key="4">
    <source>
        <dbReference type="ARBA" id="ARBA00022511"/>
    </source>
</evidence>
<dbReference type="Gene3D" id="3.90.550.20">
    <property type="match status" value="1"/>
</dbReference>
<feature type="domain" description="Peptidase C80" evidence="21">
    <location>
        <begin position="892"/>
        <end position="1084"/>
    </location>
</feature>
<evidence type="ECO:0000256" key="15">
    <source>
        <dbReference type="ARBA" id="ARBA00022870"/>
    </source>
</evidence>
<evidence type="ECO:0000256" key="7">
    <source>
        <dbReference type="ARBA" id="ARBA00022670"/>
    </source>
</evidence>
<evidence type="ECO:0000313" key="22">
    <source>
        <dbReference type="EMBL" id="CAB5499882.1"/>
    </source>
</evidence>
<keyword evidence="8" id="KW-0808">Transferase</keyword>
<accession>A0A8H8XCR6</accession>
<keyword evidence="6" id="KW-0800">Toxin</keyword>
<dbReference type="EMBL" id="CAESAQ020000058">
    <property type="protein sequence ID" value="CAB5499882.1"/>
    <property type="molecule type" value="Genomic_DNA"/>
</dbReference>
<dbReference type="GO" id="GO:0016757">
    <property type="term" value="F:glycosyltransferase activity"/>
    <property type="evidence" value="ECO:0007669"/>
    <property type="project" value="InterPro"/>
</dbReference>
<keyword evidence="12" id="KW-0788">Thiol protease</keyword>
<keyword evidence="23" id="KW-1185">Reference proteome</keyword>
<keyword evidence="13" id="KW-0068">Autocatalytic cleavage</keyword>
<sequence>DGANQDLTRNFAKTIYNNTPALKSAEITGRHGDIQINPDGTKTMVVGGEKMIYQWNADLDIVTQQTEESKRVAEVLDGLKLGPFNSETSSQDDNIAYIKKLPTVLTNAEIDTDIILGEGTFKSAYAFRDNPNLIFLALQENEETQILTEEIRMLGELNKLGVKTPKFYRKASFTPGGGLIERHGLIVQRITEAKDIKLNEEIDENTRLSQEVLDYSNQKTLRDIKRLQQVFAHNPDLTVDDFQGIIDQDGQLYIIDPIDVGNTSEYTLDYSTNHELNLFNLMRVEEDIFEHHRRFTKKNSNHIIYIDKTLWESNDELREKLLKEGQENINKVIVQYDALTNEKTIITQPDNFRDLIFDTIEVITENPDAQGADLQEDYMLFAEQEHWTMGDDLAFRANSLEGYNTLNLRSNGKNKHNVILRISDDSITRNAAESLYKKHPENSIIVTLDERGRLVFPRDVAFNPDDSVRLNIIGHPSDLEQVGARNLVRYTTQITEKYNMNSLQNESYLNRVALVGCESQELSKAYAKQFYTLKHLRGAIVTGRVGDMQINPDGGKTMEKGGQKIIHNWDYKDRRTVWQTENAKRTGEILKHLKLGLGDTPPPNMPNSLNYDDIGDKVGNGSMKTAYTLKSHPDILFLKLNIKTETRVKNLENEVAWIDKMRELGIKTPEYYKTIVMTDQNQQQHHGILVEHIHDTKVVRPGLSTQIKNERITKRTLDDIQNLLSKFEQNPDLYIPDFQMLMGKDGQLYTFDPGSVSPPMDRPDSPAHQNMRESSIKGLRGLNEKVTIFLKEFNEKNRTHAIFVDEASLKKDPTLRERLISKAKKQQNLAIVSYNFEDALTDPTILYQPDNPQPIDRIEVMTDKGIRSPDQLDMFFLAQSMPSVSGDMIFRNRSVESFSNYQTNIIVQHGNSDTAIKAAQDLANKHPDNSIIVHFDVNNKLVTADNELYTPNGNVRLSFVDHGENFVTDESSMDELVDKVKQINDTYGNENTYFERIALVGCDTNSVRKGLTKDFARAVYNNIPTLRNADITGRTGEVQVNDDGTKTMKTGGAKTVYSWRNGDIVSETEGAKTTADKLKNPLSLTISDFISERISEFQSSTTLVTFAESEFYNILSECMEYVDDFNYKDMSAQEKISFFQGVKEKLSNFSNTGAPPPSMQAHIATLENYSGEIISRSEHRIRMNNKFPVTITKGNKVSDIIHYVWTGGAMPKSYLDNIKAIKSQNDKLTVRLHYDPDSLLMNELKKRMQTHVDNNLTVGGNRRYEAIKLTKRFSDYCGDRDLSSDVIKGFMVDVLGVPIAEVNEIEEKSNKYWGDFPGDNPNLELAPISFDDTELSGMKEAYQFELKNGSMAGASDIVRFSVLHTEGGMYADVGLIFDRSGRNNFLYNYIQSFPENGFAYKQAVASLQSTYPLVANNNFLVAAPYSEFTGTLVQDISEAYNRITSNEVEEARRSYGSNQVLDQYDTSIVPLNKFYLDHVNHLSIKPLNNHILDAHGSWQSKWNAKGVEFIVFIVDTESLSDTQRRSLIDNIERNVDGYNNDAYKVVVLDSHAVVNPVRREVIEHRNPFFTVQKVPVKSDGISINYPKLFERSRRIIVHDNDNNFEPMLEDFSSTVERSEPSEFNKTIEGVTSARCFQVFLFDDRANFKQTIRELAPDISKENYVALVYDKSNQKYDVLDGHDFEFNNTKRLKVNFIGELSNLESSSEIQKRIFSAESALPQIDIKGHTKETRVVLSKDMSPNQSLFKIEKTFSDDSHFYTNKGTVSIHAQNNENKSNATILINNKAGNVVVQDNAVLTWKGLTTPEREFLQRTESESSKSNNDSLNKYHNVIVQSSQSWYQDSYDLACDTNFKGNTSIVQITENGFRTIYGTPPSSITGDVRVIFAFNKNYKIVNNVNHIREILSPDAKISDIRLINRTAPSVLKNPDTEANYMEHVSRITHRYKDAQVSMQQGMQSNKYLFHNYSFHSLITPSASNDFQEKGIIFKISNGSSVNEYADRVMSLYPNNSYIATLDPITNEIRVYDSYGNIVTDANINGKYEIHVLGRVSDLERIGSESLSDYIVKLQKSIKITPEKEVSVGLTVCSTTDSATSDLLFDSNNYALNVYHKLAQYNQNSGGSIQSRNILFGTDGDGIRTLGVINAAHLAETTPHQNTPLHNWVDLSQEQINKLALESQKTKPSLSNHDHQVLIQTEADDNVKDNTLRLASKHPTQTTIVQMQKDGTYKVVYGAKLENITGRVKMVAVGYGREKNGVQTLGGRNESELSDNILTLKRDLNPTNTTIGRTSLVACNLESNNLTDNPDSQYGKQVIQRLHQGGINGDLSVRSS</sequence>
<dbReference type="GO" id="GO:0006508">
    <property type="term" value="P:proteolysis"/>
    <property type="evidence" value="ECO:0007669"/>
    <property type="project" value="UniProtKB-KW"/>
</dbReference>
<reference evidence="22 23" key="1">
    <citation type="submission" date="2020-05" db="EMBL/GenBank/DDBJ databases">
        <authorList>
            <person name="Petersen J."/>
            <person name="Sayavedra L."/>
        </authorList>
    </citation>
    <scope>NUCLEOTIDE SEQUENCE [LARGE SCALE GENOMIC DNA]</scope>
    <source>
        <strain evidence="22">B thermophilus SOXS</strain>
    </source>
</reference>
<evidence type="ECO:0000256" key="1">
    <source>
        <dbReference type="ARBA" id="ARBA00001946"/>
    </source>
</evidence>
<evidence type="ECO:0000256" key="12">
    <source>
        <dbReference type="ARBA" id="ARBA00022807"/>
    </source>
</evidence>
<evidence type="ECO:0000256" key="19">
    <source>
        <dbReference type="ARBA" id="ARBA00023200"/>
    </source>
</evidence>
<evidence type="ECO:0000256" key="20">
    <source>
        <dbReference type="ARBA" id="ARBA00023586"/>
    </source>
</evidence>
<keyword evidence="14" id="KW-0460">Magnesium</keyword>
<evidence type="ECO:0000256" key="10">
    <source>
        <dbReference type="ARBA" id="ARBA00022737"/>
    </source>
</evidence>
<evidence type="ECO:0000313" key="23">
    <source>
        <dbReference type="Proteomes" id="UP000643672"/>
    </source>
</evidence>
<keyword evidence="17" id="KW-0446">Lipid-binding</keyword>
<keyword evidence="10" id="KW-0677">Repeat</keyword>
<evidence type="ECO:0000256" key="16">
    <source>
        <dbReference type="ARBA" id="ARBA00023026"/>
    </source>
</evidence>
<evidence type="ECO:0000259" key="21">
    <source>
        <dbReference type="PROSITE" id="PS51771"/>
    </source>
</evidence>
<dbReference type="GO" id="GO:0044164">
    <property type="term" value="C:host cell cytosol"/>
    <property type="evidence" value="ECO:0007669"/>
    <property type="project" value="UniProtKB-SubCell"/>
</dbReference>
<keyword evidence="18" id="KW-0472">Membrane</keyword>
<organism evidence="22 23">
    <name type="scientific">Bathymodiolus thermophilus thioautotrophic gill symbiont</name>
    <dbReference type="NCBI Taxonomy" id="2360"/>
    <lineage>
        <taxon>Bacteria</taxon>
        <taxon>Pseudomonadati</taxon>
        <taxon>Pseudomonadota</taxon>
        <taxon>Gammaproteobacteria</taxon>
        <taxon>sulfur-oxidizing symbionts</taxon>
    </lineage>
</organism>
<name>A0A8H8XCR6_9GAMM</name>
<evidence type="ECO:0000256" key="17">
    <source>
        <dbReference type="ARBA" id="ARBA00023121"/>
    </source>
</evidence>
<dbReference type="InterPro" id="IPR038383">
    <property type="entry name" value="CPD_dom_sf"/>
</dbReference>
<keyword evidence="11" id="KW-0378">Hydrolase</keyword>
<dbReference type="GO" id="GO:0046872">
    <property type="term" value="F:metal ion binding"/>
    <property type="evidence" value="ECO:0007669"/>
    <property type="project" value="UniProtKB-KW"/>
</dbReference>
<dbReference type="InterPro" id="IPR029044">
    <property type="entry name" value="Nucleotide-diphossugar_trans"/>
</dbReference>
<dbReference type="GO" id="GO:0008234">
    <property type="term" value="F:cysteine-type peptidase activity"/>
    <property type="evidence" value="ECO:0007669"/>
    <property type="project" value="UniProtKB-KW"/>
</dbReference>
<comment type="cofactor">
    <cofactor evidence="1">
        <name>Mg(2+)</name>
        <dbReference type="ChEBI" id="CHEBI:18420"/>
    </cofactor>
</comment>
<keyword evidence="15" id="KW-1043">Host membrane</keyword>
<dbReference type="InterPro" id="IPR024770">
    <property type="entry name" value="TcdA/TcdB_cat"/>
</dbReference>
<evidence type="ECO:0000256" key="8">
    <source>
        <dbReference type="ARBA" id="ARBA00022679"/>
    </source>
</evidence>
<dbReference type="GO" id="GO:0008289">
    <property type="term" value="F:lipid binding"/>
    <property type="evidence" value="ECO:0007669"/>
    <property type="project" value="UniProtKB-KW"/>
</dbReference>
<evidence type="ECO:0000256" key="14">
    <source>
        <dbReference type="ARBA" id="ARBA00022842"/>
    </source>
</evidence>
<dbReference type="GO" id="GO:0020002">
    <property type="term" value="C:host cell plasma membrane"/>
    <property type="evidence" value="ECO:0007669"/>
    <property type="project" value="UniProtKB-SubCell"/>
</dbReference>
<keyword evidence="16" id="KW-0843">Virulence</keyword>
<keyword evidence="5" id="KW-0964">Secreted</keyword>
<evidence type="ECO:0000256" key="3">
    <source>
        <dbReference type="ARBA" id="ARBA00004613"/>
    </source>
</evidence>
<dbReference type="GO" id="GO:0090729">
    <property type="term" value="F:toxin activity"/>
    <property type="evidence" value="ECO:0007669"/>
    <property type="project" value="UniProtKB-KW"/>
</dbReference>
<keyword evidence="7" id="KW-0645">Protease</keyword>
<dbReference type="GO" id="GO:0005576">
    <property type="term" value="C:extracellular region"/>
    <property type="evidence" value="ECO:0007669"/>
    <property type="project" value="UniProtKB-SubCell"/>
</dbReference>
<evidence type="ECO:0000256" key="6">
    <source>
        <dbReference type="ARBA" id="ARBA00022656"/>
    </source>
</evidence>
<keyword evidence="9" id="KW-0479">Metal-binding</keyword>
<keyword evidence="19" id="KW-1035">Host cytoplasm</keyword>
<evidence type="ECO:0000256" key="5">
    <source>
        <dbReference type="ARBA" id="ARBA00022525"/>
    </source>
</evidence>
<feature type="domain" description="Peptidase C80" evidence="21">
    <location>
        <begin position="405"/>
        <end position="578"/>
    </location>
</feature>
<dbReference type="Proteomes" id="UP000643672">
    <property type="component" value="Unassembled WGS sequence"/>
</dbReference>
<comment type="subcellular location">
    <subcellularLocation>
        <location evidence="2">Host cell membrane</location>
    </subcellularLocation>
    <subcellularLocation>
        <location evidence="20">Host cytoplasm</location>
        <location evidence="20">Host cytosol</location>
    </subcellularLocation>
    <subcellularLocation>
        <location evidence="3">Secreted</location>
    </subcellularLocation>
</comment>
<dbReference type="Pfam" id="PF12919">
    <property type="entry name" value="TcdA_TcdB"/>
    <property type="match status" value="1"/>
</dbReference>
<evidence type="ECO:0000256" key="11">
    <source>
        <dbReference type="ARBA" id="ARBA00022801"/>
    </source>
</evidence>
<dbReference type="RefSeq" id="WP_202763041.1">
    <property type="nucleotide sequence ID" value="NZ_CAESAQ020000058.1"/>
</dbReference>
<comment type="caution">
    <text evidence="22">The sequence shown here is derived from an EMBL/GenBank/DDBJ whole genome shotgun (WGS) entry which is preliminary data.</text>
</comment>
<feature type="non-terminal residue" evidence="22">
    <location>
        <position position="1"/>
    </location>
</feature>
<dbReference type="InterPro" id="IPR020974">
    <property type="entry name" value="CPD_dom"/>
</dbReference>
<protein>
    <recommendedName>
        <fullName evidence="21">Peptidase C80 domain-containing protein</fullName>
    </recommendedName>
</protein>
<evidence type="ECO:0000256" key="9">
    <source>
        <dbReference type="ARBA" id="ARBA00022723"/>
    </source>
</evidence>
<gene>
    <name evidence="22" type="ORF">THERMOS_1108</name>
</gene>
<feature type="non-terminal residue" evidence="22">
    <location>
        <position position="2328"/>
    </location>
</feature>
<dbReference type="CDD" id="cd20900">
    <property type="entry name" value="HopBF1"/>
    <property type="match status" value="2"/>
</dbReference>
<dbReference type="Pfam" id="PF11713">
    <property type="entry name" value="Peptidase_C80"/>
    <property type="match status" value="3"/>
</dbReference>
<evidence type="ECO:0000256" key="18">
    <source>
        <dbReference type="ARBA" id="ARBA00023136"/>
    </source>
</evidence>
<feature type="domain" description="Peptidase C80" evidence="21">
    <location>
        <begin position="2176"/>
        <end position="2328"/>
    </location>
</feature>
<evidence type="ECO:0000256" key="2">
    <source>
        <dbReference type="ARBA" id="ARBA00004165"/>
    </source>
</evidence>
<dbReference type="SUPFAM" id="SSF53448">
    <property type="entry name" value="Nucleotide-diphospho-sugar transferases"/>
    <property type="match status" value="1"/>
</dbReference>
<evidence type="ECO:0000256" key="13">
    <source>
        <dbReference type="ARBA" id="ARBA00022813"/>
    </source>
</evidence>
<dbReference type="Pfam" id="PF26324">
    <property type="entry name" value="HopBF1_kinase"/>
    <property type="match status" value="1"/>
</dbReference>
<dbReference type="InterPro" id="IPR054555">
    <property type="entry name" value="T3SS_HopBF1-like"/>
</dbReference>
<dbReference type="PROSITE" id="PS51771">
    <property type="entry name" value="CGT_MARTX_CPD"/>
    <property type="match status" value="3"/>
</dbReference>
<dbReference type="CDD" id="cd20500">
    <property type="entry name" value="Peptidase_C80"/>
    <property type="match status" value="3"/>
</dbReference>
<proteinExistence type="predicted"/>
<keyword evidence="4" id="KW-1032">Host cell membrane</keyword>
<dbReference type="Gene3D" id="3.40.50.11050">
    <property type="match status" value="5"/>
</dbReference>